<comment type="subcellular location">
    <subcellularLocation>
        <location evidence="6">Cytoplasm</location>
    </subcellularLocation>
</comment>
<dbReference type="Pfam" id="PF10396">
    <property type="entry name" value="TrmE_N"/>
    <property type="match status" value="1"/>
</dbReference>
<evidence type="ECO:0000313" key="11">
    <source>
        <dbReference type="Proteomes" id="UP000238589"/>
    </source>
</evidence>
<dbReference type="HAMAP" id="MF_00379">
    <property type="entry name" value="GTPase_MnmE"/>
    <property type="match status" value="1"/>
</dbReference>
<evidence type="ECO:0000256" key="7">
    <source>
        <dbReference type="RuleBase" id="RU003313"/>
    </source>
</evidence>
<dbReference type="AlphaFoldDB" id="A0A2S9K851"/>
<dbReference type="NCBIfam" id="TIGR00231">
    <property type="entry name" value="small_GTP"/>
    <property type="match status" value="1"/>
</dbReference>
<evidence type="ECO:0000256" key="1">
    <source>
        <dbReference type="ARBA" id="ARBA00011043"/>
    </source>
</evidence>
<keyword evidence="5 6" id="KW-0342">GTP-binding</keyword>
<dbReference type="NCBIfam" id="NF003661">
    <property type="entry name" value="PRK05291.1-3"/>
    <property type="match status" value="1"/>
</dbReference>
<dbReference type="SUPFAM" id="SSF116878">
    <property type="entry name" value="TrmE connector domain"/>
    <property type="match status" value="1"/>
</dbReference>
<comment type="similarity">
    <text evidence="1 6 7">Belongs to the TRAFAC class TrmE-Era-EngA-EngB-Septin-like GTPase superfamily. TrmE GTPase family.</text>
</comment>
<feature type="binding site" evidence="6">
    <location>
        <begin position="356"/>
        <end position="359"/>
    </location>
    <ligand>
        <name>GTP</name>
        <dbReference type="ChEBI" id="CHEBI:37565"/>
    </ligand>
</feature>
<dbReference type="PROSITE" id="PS51709">
    <property type="entry name" value="G_TRME"/>
    <property type="match status" value="1"/>
</dbReference>
<dbReference type="InterPro" id="IPR018948">
    <property type="entry name" value="GTP-bd_TrmE_N"/>
</dbReference>
<organism evidence="10 11">
    <name type="scientific">Malikia granosa</name>
    <dbReference type="NCBI Taxonomy" id="263067"/>
    <lineage>
        <taxon>Bacteria</taxon>
        <taxon>Pseudomonadati</taxon>
        <taxon>Pseudomonadota</taxon>
        <taxon>Betaproteobacteria</taxon>
        <taxon>Burkholderiales</taxon>
        <taxon>Comamonadaceae</taxon>
        <taxon>Malikia</taxon>
    </lineage>
</organism>
<dbReference type="Pfam" id="PF01926">
    <property type="entry name" value="MMR_HSR1"/>
    <property type="match status" value="1"/>
</dbReference>
<dbReference type="NCBIfam" id="TIGR00450">
    <property type="entry name" value="mnmE_trmE_thdF"/>
    <property type="match status" value="1"/>
</dbReference>
<comment type="cofactor">
    <cofactor evidence="6">
        <name>K(+)</name>
        <dbReference type="ChEBI" id="CHEBI:29103"/>
    </cofactor>
    <text evidence="6">Binds 1 potassium ion per subunit.</text>
</comment>
<keyword evidence="2 6" id="KW-0819">tRNA processing</keyword>
<name>A0A2S9K851_9BURK</name>
<feature type="binding site" evidence="6">
    <location>
        <position position="265"/>
    </location>
    <ligand>
        <name>K(+)</name>
        <dbReference type="ChEBI" id="CHEBI:29103"/>
    </ligand>
</feature>
<feature type="binding site" evidence="6">
    <location>
        <position position="25"/>
    </location>
    <ligand>
        <name>(6S)-5-formyl-5,6,7,8-tetrahydrofolate</name>
        <dbReference type="ChEBI" id="CHEBI:57457"/>
    </ligand>
</feature>
<keyword evidence="6" id="KW-0378">Hydrolase</keyword>
<feature type="binding site" evidence="6">
    <location>
        <position position="260"/>
    </location>
    <ligand>
        <name>K(+)</name>
        <dbReference type="ChEBI" id="CHEBI:29103"/>
    </ligand>
</feature>
<keyword evidence="6" id="KW-0460">Magnesium</keyword>
<feature type="binding site" evidence="6">
    <location>
        <position position="135"/>
    </location>
    <ligand>
        <name>(6S)-5-formyl-5,6,7,8-tetrahydrofolate</name>
        <dbReference type="ChEBI" id="CHEBI:57457"/>
    </ligand>
</feature>
<dbReference type="EC" id="3.6.-.-" evidence="6"/>
<feature type="domain" description="TrmE-type G" evidence="9">
    <location>
        <begin position="231"/>
        <end position="406"/>
    </location>
</feature>
<evidence type="ECO:0000256" key="8">
    <source>
        <dbReference type="SAM" id="Coils"/>
    </source>
</evidence>
<comment type="subunit">
    <text evidence="6">Homodimer. Heterotetramer of two MnmE and two MnmG subunits.</text>
</comment>
<dbReference type="InterPro" id="IPR031168">
    <property type="entry name" value="G_TrmE"/>
</dbReference>
<dbReference type="InterPro" id="IPR005225">
    <property type="entry name" value="Small_GTP-bd"/>
</dbReference>
<keyword evidence="6" id="KW-0479">Metal-binding</keyword>
<dbReference type="RefSeq" id="WP_105747098.1">
    <property type="nucleotide sequence ID" value="NZ_PVLQ01000011.1"/>
</dbReference>
<feature type="binding site" evidence="6">
    <location>
        <begin position="260"/>
        <end position="266"/>
    </location>
    <ligand>
        <name>GTP</name>
        <dbReference type="ChEBI" id="CHEBI:37565"/>
    </ligand>
</feature>
<feature type="binding site" evidence="6">
    <location>
        <position position="245"/>
    </location>
    <ligand>
        <name>Mg(2+)</name>
        <dbReference type="ChEBI" id="CHEBI:18420"/>
    </ligand>
</feature>
<sequence length="484" mass="51433">MLSRHQDPIVAIATAPGRGAVGIVRVSGRGLDRLVQALCGKALAPRVASYGPLRDADGGAIDHGLALHFPAPHSYTGEDVLELQAHGGPVVLQLLLARCLAAAAEIDPATGQPRLPGLRLAQPGEFTERAFLNDKIDLAQAEAIADLIDASTEAAARSASRSLAGEFSREVGELREALIHLRMLVEATLDFPEEEIDFLQKADAQGQLDRLQLRLGQVMQRTRQGALLREGIKVVIAGQPNAGKSSLLNALAGAELAIVTPIAGTTRDVVQQTIQIEGVPLHVIDTAGLREGEGIDEVERIGIARAWGQIEGADAVLLLHDLTRIGQPEYDAAEREIAATLESRLPARVPVIDVWNKADAGQALAPLATAGLEPLAGHAPHEQLRLSAKTGAGLDLLRKRLLELAGWQGGGEGLYIARERHVQALRQVGEHLELSALHLAQQAQSLDLLAEELRLAQNALNQITGAFSSDDLLGVIFSSFCIGK</sequence>
<feature type="binding site" evidence="6">
    <location>
        <position position="266"/>
    </location>
    <ligand>
        <name>Mg(2+)</name>
        <dbReference type="ChEBI" id="CHEBI:18420"/>
    </ligand>
</feature>
<protein>
    <recommendedName>
        <fullName evidence="6">tRNA modification GTPase MnmE</fullName>
        <ecNumber evidence="6">3.6.-.-</ecNumber>
    </recommendedName>
</protein>
<dbReference type="PRINTS" id="PR00326">
    <property type="entry name" value="GTP1OBG"/>
</dbReference>
<dbReference type="GO" id="GO:0030488">
    <property type="term" value="P:tRNA methylation"/>
    <property type="evidence" value="ECO:0007669"/>
    <property type="project" value="TreeGrafter"/>
</dbReference>
<keyword evidence="6" id="KW-0963">Cytoplasm</keyword>
<dbReference type="GO" id="GO:0003924">
    <property type="term" value="F:GTPase activity"/>
    <property type="evidence" value="ECO:0007669"/>
    <property type="project" value="UniProtKB-UniRule"/>
</dbReference>
<feature type="binding site" evidence="6">
    <location>
        <position position="241"/>
    </location>
    <ligand>
        <name>K(+)</name>
        <dbReference type="ChEBI" id="CHEBI:29103"/>
    </ligand>
</feature>
<feature type="binding site" evidence="6">
    <location>
        <position position="262"/>
    </location>
    <ligand>
        <name>K(+)</name>
        <dbReference type="ChEBI" id="CHEBI:29103"/>
    </ligand>
</feature>
<dbReference type="GO" id="GO:0002098">
    <property type="term" value="P:tRNA wobble uridine modification"/>
    <property type="evidence" value="ECO:0007669"/>
    <property type="project" value="TreeGrafter"/>
</dbReference>
<dbReference type="PANTHER" id="PTHR42714">
    <property type="entry name" value="TRNA MODIFICATION GTPASE GTPBP3"/>
    <property type="match status" value="1"/>
</dbReference>
<dbReference type="InterPro" id="IPR027417">
    <property type="entry name" value="P-loop_NTPase"/>
</dbReference>
<reference evidence="10 11" key="1">
    <citation type="submission" date="2018-03" db="EMBL/GenBank/DDBJ databases">
        <title>Comparative genomics illustrates the genes involved in a hyperalkaliphilic mechanisms of Serpentinomonas isolated from highly-alkaline calcium-rich serpentinized springs.</title>
        <authorList>
            <person name="Suzuki S."/>
            <person name="Ishii S."/>
            <person name="Walworth N."/>
            <person name="Bird L."/>
            <person name="Kuenen J.G."/>
            <person name="Nealson K.H."/>
        </authorList>
    </citation>
    <scope>NUCLEOTIDE SEQUENCE [LARGE SCALE GENOMIC DNA]</scope>
    <source>
        <strain evidence="10 11">P1</strain>
    </source>
</reference>
<dbReference type="InterPro" id="IPR025867">
    <property type="entry name" value="MnmE_helical"/>
</dbReference>
<evidence type="ECO:0000256" key="3">
    <source>
        <dbReference type="ARBA" id="ARBA00022741"/>
    </source>
</evidence>
<evidence type="ECO:0000259" key="9">
    <source>
        <dbReference type="PROSITE" id="PS51709"/>
    </source>
</evidence>
<evidence type="ECO:0000256" key="2">
    <source>
        <dbReference type="ARBA" id="ARBA00022694"/>
    </source>
</evidence>
<feature type="coiled-coil region" evidence="8">
    <location>
        <begin position="439"/>
        <end position="466"/>
    </location>
</feature>
<dbReference type="CDD" id="cd04164">
    <property type="entry name" value="trmE"/>
    <property type="match status" value="1"/>
</dbReference>
<dbReference type="EMBL" id="PVLQ01000011">
    <property type="protein sequence ID" value="PRD66636.1"/>
    <property type="molecule type" value="Genomic_DNA"/>
</dbReference>
<dbReference type="GO" id="GO:0005525">
    <property type="term" value="F:GTP binding"/>
    <property type="evidence" value="ECO:0007669"/>
    <property type="project" value="UniProtKB-UniRule"/>
</dbReference>
<feature type="binding site" evidence="6">
    <location>
        <position position="82"/>
    </location>
    <ligand>
        <name>(6S)-5-formyl-5,6,7,8-tetrahydrofolate</name>
        <dbReference type="ChEBI" id="CHEBI:57457"/>
    </ligand>
</feature>
<evidence type="ECO:0000256" key="5">
    <source>
        <dbReference type="ARBA" id="ARBA00023134"/>
    </source>
</evidence>
<evidence type="ECO:0000256" key="6">
    <source>
        <dbReference type="HAMAP-Rule" id="MF_00379"/>
    </source>
</evidence>
<keyword evidence="4 6" id="KW-0630">Potassium</keyword>
<dbReference type="SUPFAM" id="SSF52540">
    <property type="entry name" value="P-loop containing nucleoside triphosphate hydrolases"/>
    <property type="match status" value="1"/>
</dbReference>
<accession>A0A2S9K851</accession>
<keyword evidence="3 6" id="KW-0547">Nucleotide-binding</keyword>
<feature type="binding site" evidence="6">
    <location>
        <position position="484"/>
    </location>
    <ligand>
        <name>(6S)-5-formyl-5,6,7,8-tetrahydrofolate</name>
        <dbReference type="ChEBI" id="CHEBI:57457"/>
    </ligand>
</feature>
<evidence type="ECO:0000313" key="10">
    <source>
        <dbReference type="EMBL" id="PRD66636.1"/>
    </source>
</evidence>
<dbReference type="CDD" id="cd14858">
    <property type="entry name" value="TrmE_N"/>
    <property type="match status" value="1"/>
</dbReference>
<dbReference type="InterPro" id="IPR006073">
    <property type="entry name" value="GTP-bd"/>
</dbReference>
<dbReference type="InterPro" id="IPR027266">
    <property type="entry name" value="TrmE/GcvT-like"/>
</dbReference>
<comment type="caution">
    <text evidence="6">Lacks conserved residue(s) required for the propagation of feature annotation.</text>
</comment>
<dbReference type="InterPro" id="IPR004520">
    <property type="entry name" value="GTPase_MnmE"/>
</dbReference>
<dbReference type="GO" id="GO:0005829">
    <property type="term" value="C:cytosol"/>
    <property type="evidence" value="ECO:0007669"/>
    <property type="project" value="TreeGrafter"/>
</dbReference>
<gene>
    <name evidence="6" type="primary">mnmE</name>
    <name evidence="6" type="synonym">trmE</name>
    <name evidence="10" type="ORF">C6P64_02935</name>
</gene>
<keyword evidence="11" id="KW-1185">Reference proteome</keyword>
<keyword evidence="8" id="KW-0175">Coiled coil</keyword>
<feature type="binding site" evidence="6">
    <location>
        <begin position="285"/>
        <end position="288"/>
    </location>
    <ligand>
        <name>GTP</name>
        <dbReference type="ChEBI" id="CHEBI:37565"/>
    </ligand>
</feature>
<dbReference type="PANTHER" id="PTHR42714:SF2">
    <property type="entry name" value="TRNA MODIFICATION GTPASE GTPBP3, MITOCHONDRIAL"/>
    <property type="match status" value="1"/>
</dbReference>
<dbReference type="GO" id="GO:0046872">
    <property type="term" value="F:metal ion binding"/>
    <property type="evidence" value="ECO:0007669"/>
    <property type="project" value="UniProtKB-KW"/>
</dbReference>
<dbReference type="Gene3D" id="3.30.1360.120">
    <property type="entry name" value="Probable tRNA modification gtpase trme, domain 1"/>
    <property type="match status" value="1"/>
</dbReference>
<dbReference type="Gene3D" id="3.40.50.300">
    <property type="entry name" value="P-loop containing nucleotide triphosphate hydrolases"/>
    <property type="match status" value="1"/>
</dbReference>
<proteinExistence type="inferred from homology"/>
<dbReference type="Pfam" id="PF12631">
    <property type="entry name" value="MnmE_helical"/>
    <property type="match status" value="1"/>
</dbReference>
<feature type="binding site" evidence="6">
    <location>
        <begin position="241"/>
        <end position="246"/>
    </location>
    <ligand>
        <name>GTP</name>
        <dbReference type="ChEBI" id="CHEBI:37565"/>
    </ligand>
</feature>
<dbReference type="Proteomes" id="UP000238589">
    <property type="component" value="Unassembled WGS sequence"/>
</dbReference>
<dbReference type="OrthoDB" id="9805918at2"/>
<comment type="function">
    <text evidence="6">Exhibits a very high intrinsic GTPase hydrolysis rate. Involved in the addition of a carboxymethylaminomethyl (cmnm) group at the wobble position (U34) of certain tRNAs, forming tRNA-cmnm(5)s(2)U34.</text>
</comment>
<dbReference type="Gene3D" id="1.20.120.430">
    <property type="entry name" value="tRNA modification GTPase MnmE domain 2"/>
    <property type="match status" value="1"/>
</dbReference>
<comment type="caution">
    <text evidence="10">The sequence shown here is derived from an EMBL/GenBank/DDBJ whole genome shotgun (WGS) entry which is preliminary data.</text>
</comment>
<dbReference type="InterPro" id="IPR027368">
    <property type="entry name" value="MnmE_dom2"/>
</dbReference>
<evidence type="ECO:0000256" key="4">
    <source>
        <dbReference type="ARBA" id="ARBA00022958"/>
    </source>
</evidence>